<name>A0A934PXM8_9SPHI</name>
<gene>
    <name evidence="3" type="ORF">I5M19_16695</name>
</gene>
<keyword evidence="4" id="KW-1185">Reference proteome</keyword>
<feature type="transmembrane region" description="Helical" evidence="1">
    <location>
        <begin position="138"/>
        <end position="158"/>
    </location>
</feature>
<dbReference type="InterPro" id="IPR008756">
    <property type="entry name" value="Peptidase_M56"/>
</dbReference>
<feature type="domain" description="Peptidase M56" evidence="2">
    <location>
        <begin position="171"/>
        <end position="264"/>
    </location>
</feature>
<feature type="transmembrane region" description="Helical" evidence="1">
    <location>
        <begin position="34"/>
        <end position="53"/>
    </location>
</feature>
<feature type="transmembrane region" description="Helical" evidence="1">
    <location>
        <begin position="274"/>
        <end position="292"/>
    </location>
</feature>
<dbReference type="Proteomes" id="UP000613193">
    <property type="component" value="Unassembled WGS sequence"/>
</dbReference>
<evidence type="ECO:0000259" key="2">
    <source>
        <dbReference type="Pfam" id="PF05569"/>
    </source>
</evidence>
<evidence type="ECO:0000256" key="1">
    <source>
        <dbReference type="SAM" id="Phobius"/>
    </source>
</evidence>
<dbReference type="PANTHER" id="PTHR34978:SF3">
    <property type="entry name" value="SLR0241 PROTEIN"/>
    <property type="match status" value="1"/>
</dbReference>
<evidence type="ECO:0000313" key="3">
    <source>
        <dbReference type="EMBL" id="MBK0380966.1"/>
    </source>
</evidence>
<sequence>MTAYLIKSAICLILLLAVYLLLLEKENMHRFKRFYLLLALVLGLTLPLLKINIPVKHESIPVFHQMDNVHILPYVADNITLQPKSSVIITSPTGLNLNDYLFVGYIAVTLILLLRFVINLSKILLKAYRNKKIPQGNLTLILIQENIIPNSFLHYIFVNEWNYLAGEMEEDMLIHETVHVQQKHSWDILFIELLKTIFWFNPVFYFYKKAIQLNHEFLADDGVINSKQDIKSYQYLLLAKAGLQSNYVLASNFNYSVTKKRLIMMGTFTSKLRAIIKGISLVPVTLALVFALCMNAEAQQTLPQETASSKTTEIKQSKDHPPVTVYRDHYDADSVFIHFREKDGTQYVKALSELSTKQRAIFAHLTKKYSITPKRTPTINQFNSWKNASTYGIWLDGKHIKNAELNNYSATDIVLYYTSKLYGAAKKGRTYSYQVDLSTAEYYKKEKERIEKTNATKTRADFYAIAQH</sequence>
<comment type="caution">
    <text evidence="3">The sequence shown here is derived from an EMBL/GenBank/DDBJ whole genome shotgun (WGS) entry which is preliminary data.</text>
</comment>
<dbReference type="CDD" id="cd07341">
    <property type="entry name" value="M56_BlaR1_MecR1_like"/>
    <property type="match status" value="1"/>
</dbReference>
<keyword evidence="1" id="KW-0472">Membrane</keyword>
<protein>
    <submittedName>
        <fullName evidence="3">M56 family metallopeptidase</fullName>
    </submittedName>
</protein>
<reference evidence="3" key="1">
    <citation type="submission" date="2020-12" db="EMBL/GenBank/DDBJ databases">
        <title>Bacterial novel species Mucilaginibacter sp. SD-g isolated from soil.</title>
        <authorList>
            <person name="Jung H.-Y."/>
        </authorList>
    </citation>
    <scope>NUCLEOTIDE SEQUENCE</scope>
    <source>
        <strain evidence="3">SD-g</strain>
    </source>
</reference>
<feature type="transmembrane region" description="Helical" evidence="1">
    <location>
        <begin position="100"/>
        <end position="118"/>
    </location>
</feature>
<evidence type="ECO:0000313" key="4">
    <source>
        <dbReference type="Proteomes" id="UP000613193"/>
    </source>
</evidence>
<proteinExistence type="predicted"/>
<dbReference type="EMBL" id="JAEHFW010000003">
    <property type="protein sequence ID" value="MBK0380966.1"/>
    <property type="molecule type" value="Genomic_DNA"/>
</dbReference>
<dbReference type="RefSeq" id="WP_200067495.1">
    <property type="nucleotide sequence ID" value="NZ_JAEHFW010000003.1"/>
</dbReference>
<keyword evidence="1" id="KW-1133">Transmembrane helix</keyword>
<accession>A0A934PXM8</accession>
<dbReference type="Pfam" id="PF05569">
    <property type="entry name" value="Peptidase_M56"/>
    <property type="match status" value="1"/>
</dbReference>
<keyword evidence="1" id="KW-0812">Transmembrane</keyword>
<dbReference type="AlphaFoldDB" id="A0A934PXM8"/>
<dbReference type="InterPro" id="IPR052173">
    <property type="entry name" value="Beta-lactam_resp_regulator"/>
</dbReference>
<dbReference type="PANTHER" id="PTHR34978">
    <property type="entry name" value="POSSIBLE SENSOR-TRANSDUCER PROTEIN BLAR"/>
    <property type="match status" value="1"/>
</dbReference>
<feature type="transmembrane region" description="Helical" evidence="1">
    <location>
        <begin position="6"/>
        <end position="22"/>
    </location>
</feature>
<organism evidence="3 4">
    <name type="scientific">Mucilaginibacter segetis</name>
    <dbReference type="NCBI Taxonomy" id="2793071"/>
    <lineage>
        <taxon>Bacteria</taxon>
        <taxon>Pseudomonadati</taxon>
        <taxon>Bacteroidota</taxon>
        <taxon>Sphingobacteriia</taxon>
        <taxon>Sphingobacteriales</taxon>
        <taxon>Sphingobacteriaceae</taxon>
        <taxon>Mucilaginibacter</taxon>
    </lineage>
</organism>
<feature type="transmembrane region" description="Helical" evidence="1">
    <location>
        <begin position="188"/>
        <end position="207"/>
    </location>
</feature>